<evidence type="ECO:0000313" key="2">
    <source>
        <dbReference type="Proteomes" id="UP000019335"/>
    </source>
</evidence>
<evidence type="ECO:0000313" key="1">
    <source>
        <dbReference type="EMBL" id="EWM25839.1"/>
    </source>
</evidence>
<dbReference type="AlphaFoldDB" id="W7TZH4"/>
<comment type="caution">
    <text evidence="1">The sequence shown here is derived from an EMBL/GenBank/DDBJ whole genome shotgun (WGS) entry which is preliminary data.</text>
</comment>
<reference evidence="1 2" key="1">
    <citation type="journal article" date="2014" name="Mol. Plant">
        <title>Chromosome Scale Genome Assembly and Transcriptome Profiling of Nannochloropsis gaditana in Nitrogen Depletion.</title>
        <authorList>
            <person name="Corteggiani Carpinelli E."/>
            <person name="Telatin A."/>
            <person name="Vitulo N."/>
            <person name="Forcato C."/>
            <person name="D'Angelo M."/>
            <person name="Schiavon R."/>
            <person name="Vezzi A."/>
            <person name="Giacometti G.M."/>
            <person name="Morosinotto T."/>
            <person name="Valle G."/>
        </authorList>
    </citation>
    <scope>NUCLEOTIDE SEQUENCE [LARGE SCALE GENOMIC DNA]</scope>
    <source>
        <strain evidence="1 2">B-31</strain>
    </source>
</reference>
<dbReference type="EMBL" id="AZIL01000830">
    <property type="protein sequence ID" value="EWM25839.1"/>
    <property type="molecule type" value="Genomic_DNA"/>
</dbReference>
<organism evidence="1 2">
    <name type="scientific">Nannochloropsis gaditana</name>
    <dbReference type="NCBI Taxonomy" id="72520"/>
    <lineage>
        <taxon>Eukaryota</taxon>
        <taxon>Sar</taxon>
        <taxon>Stramenopiles</taxon>
        <taxon>Ochrophyta</taxon>
        <taxon>Eustigmatophyceae</taxon>
        <taxon>Eustigmatales</taxon>
        <taxon>Monodopsidaceae</taxon>
        <taxon>Nannochloropsis</taxon>
    </lineage>
</organism>
<dbReference type="Proteomes" id="UP000019335">
    <property type="component" value="Chromosome 10"/>
</dbReference>
<name>W7TZH4_9STRA</name>
<gene>
    <name evidence="1" type="ORF">Naga_100021g39</name>
</gene>
<proteinExistence type="predicted"/>
<protein>
    <submittedName>
        <fullName evidence="1">Uncharacterized protein</fullName>
    </submittedName>
</protein>
<sequence>MFPSLAQFRYTNGPEIAERILNPPVAETFGSKFFRYISVGYTPMRLNQPAKSLVRDERIFENYLSHKILSMD</sequence>
<keyword evidence="2" id="KW-1185">Reference proteome</keyword>
<accession>W7TZH4</accession>